<gene>
    <name evidence="10" type="ORF">TTHERM_00835340</name>
</gene>
<dbReference type="GO" id="GO:1990726">
    <property type="term" value="C:Lsm1-7-Pat1 complex"/>
    <property type="evidence" value="ECO:0007669"/>
    <property type="project" value="TreeGrafter"/>
</dbReference>
<dbReference type="InterPro" id="IPR047575">
    <property type="entry name" value="Sm"/>
</dbReference>
<evidence type="ECO:0000256" key="7">
    <source>
        <dbReference type="ARBA" id="ARBA00023242"/>
    </source>
</evidence>
<dbReference type="GO" id="GO:0071004">
    <property type="term" value="C:U2-type prespliceosome"/>
    <property type="evidence" value="ECO:0007669"/>
    <property type="project" value="TreeGrafter"/>
</dbReference>
<dbReference type="PROSITE" id="PS52002">
    <property type="entry name" value="SM"/>
    <property type="match status" value="1"/>
</dbReference>
<comment type="subcellular location">
    <subcellularLocation>
        <location evidence="1">Nucleus</location>
    </subcellularLocation>
</comment>
<reference evidence="11" key="1">
    <citation type="journal article" date="2006" name="PLoS Biol.">
        <title>Macronuclear genome sequence of the ciliate Tetrahymena thermophila, a model eukaryote.</title>
        <authorList>
            <person name="Eisen J.A."/>
            <person name="Coyne R.S."/>
            <person name="Wu M."/>
            <person name="Wu D."/>
            <person name="Thiagarajan M."/>
            <person name="Wortman J.R."/>
            <person name="Badger J.H."/>
            <person name="Ren Q."/>
            <person name="Amedeo P."/>
            <person name="Jones K.M."/>
            <person name="Tallon L.J."/>
            <person name="Delcher A.L."/>
            <person name="Salzberg S.L."/>
            <person name="Silva J.C."/>
            <person name="Haas B.J."/>
            <person name="Majoros W.H."/>
            <person name="Farzad M."/>
            <person name="Carlton J.M."/>
            <person name="Smith R.K. Jr."/>
            <person name="Garg J."/>
            <person name="Pearlman R.E."/>
            <person name="Karrer K.M."/>
            <person name="Sun L."/>
            <person name="Manning G."/>
            <person name="Elde N.C."/>
            <person name="Turkewitz A.P."/>
            <person name="Asai D.J."/>
            <person name="Wilkes D.E."/>
            <person name="Wang Y."/>
            <person name="Cai H."/>
            <person name="Collins K."/>
            <person name="Stewart B.A."/>
            <person name="Lee S.R."/>
            <person name="Wilamowska K."/>
            <person name="Weinberg Z."/>
            <person name="Ruzzo W.L."/>
            <person name="Wloga D."/>
            <person name="Gaertig J."/>
            <person name="Frankel J."/>
            <person name="Tsao C.-C."/>
            <person name="Gorovsky M.A."/>
            <person name="Keeling P.J."/>
            <person name="Waller R.F."/>
            <person name="Patron N.J."/>
            <person name="Cherry J.M."/>
            <person name="Stover N.A."/>
            <person name="Krieger C.J."/>
            <person name="del Toro C."/>
            <person name="Ryder H.F."/>
            <person name="Williamson S.C."/>
            <person name="Barbeau R.A."/>
            <person name="Hamilton E.P."/>
            <person name="Orias E."/>
        </authorList>
    </citation>
    <scope>NUCLEOTIDE SEQUENCE [LARGE SCALE GENOMIC DNA]</scope>
    <source>
        <strain evidence="11">SB210</strain>
    </source>
</reference>
<evidence type="ECO:0000313" key="11">
    <source>
        <dbReference type="Proteomes" id="UP000009168"/>
    </source>
</evidence>
<sequence>MSGGQKQQKESIINLSQYVGKDIRVKFQGGREVTGVLKSFDNQLNMILDDCVETIRDKNDPYLMTEQKRKLNLVVVRGTLVSTIFPMSGTEIIENPFVNMEEQ</sequence>
<evidence type="ECO:0000259" key="9">
    <source>
        <dbReference type="PROSITE" id="PS52002"/>
    </source>
</evidence>
<dbReference type="GO" id="GO:0071013">
    <property type="term" value="C:catalytic step 2 spliceosome"/>
    <property type="evidence" value="ECO:0007669"/>
    <property type="project" value="TreeGrafter"/>
</dbReference>
<organism evidence="10 11">
    <name type="scientific">Tetrahymena thermophila (strain SB210)</name>
    <dbReference type="NCBI Taxonomy" id="312017"/>
    <lineage>
        <taxon>Eukaryota</taxon>
        <taxon>Sar</taxon>
        <taxon>Alveolata</taxon>
        <taxon>Ciliophora</taxon>
        <taxon>Intramacronucleata</taxon>
        <taxon>Oligohymenophorea</taxon>
        <taxon>Hymenostomatida</taxon>
        <taxon>Tetrahymenina</taxon>
        <taxon>Tetrahymenidae</taxon>
        <taxon>Tetrahymena</taxon>
    </lineage>
</organism>
<keyword evidence="6" id="KW-0508">mRNA splicing</keyword>
<keyword evidence="7" id="KW-0539">Nucleus</keyword>
<dbReference type="FunCoup" id="Q22E94">
    <property type="interactions" value="491"/>
</dbReference>
<dbReference type="SMART" id="SM00651">
    <property type="entry name" value="Sm"/>
    <property type="match status" value="1"/>
</dbReference>
<dbReference type="SUPFAM" id="SSF50182">
    <property type="entry name" value="Sm-like ribonucleoproteins"/>
    <property type="match status" value="1"/>
</dbReference>
<dbReference type="AlphaFoldDB" id="Q22E94"/>
<dbReference type="GO" id="GO:0005689">
    <property type="term" value="C:U12-type spliceosomal complex"/>
    <property type="evidence" value="ECO:0007669"/>
    <property type="project" value="TreeGrafter"/>
</dbReference>
<dbReference type="GO" id="GO:0000398">
    <property type="term" value="P:mRNA splicing, via spliceosome"/>
    <property type="evidence" value="ECO:0007669"/>
    <property type="project" value="InterPro"/>
</dbReference>
<dbReference type="GO" id="GO:0097526">
    <property type="term" value="C:spliceosomal tri-snRNP complex"/>
    <property type="evidence" value="ECO:0007669"/>
    <property type="project" value="TreeGrafter"/>
</dbReference>
<dbReference type="GeneID" id="7824142"/>
<dbReference type="InterPro" id="IPR010920">
    <property type="entry name" value="LSM_dom_sf"/>
</dbReference>
<dbReference type="HOGENOM" id="CLU_076902_3_1_1"/>
<dbReference type="GO" id="GO:0000956">
    <property type="term" value="P:nuclear-transcribed mRNA catabolic process"/>
    <property type="evidence" value="ECO:0007669"/>
    <property type="project" value="InterPro"/>
</dbReference>
<dbReference type="eggNOG" id="KOG1781">
    <property type="taxonomic scope" value="Eukaryota"/>
</dbReference>
<comment type="similarity">
    <text evidence="2">Belongs to the snRNP Sm proteins family.</text>
</comment>
<evidence type="ECO:0000256" key="3">
    <source>
        <dbReference type="ARBA" id="ARBA00022664"/>
    </source>
</evidence>
<dbReference type="PANTHER" id="PTHR10553:SF5">
    <property type="entry name" value="U6 SNRNA-ASSOCIATED SM-LIKE PROTEIN LSM7"/>
    <property type="match status" value="1"/>
</dbReference>
<keyword evidence="3" id="KW-0507">mRNA processing</keyword>
<dbReference type="CDD" id="cd01729">
    <property type="entry name" value="LSm7"/>
    <property type="match status" value="1"/>
</dbReference>
<evidence type="ECO:0000256" key="8">
    <source>
        <dbReference type="ARBA" id="ARBA00023274"/>
    </source>
</evidence>
<evidence type="ECO:0000256" key="1">
    <source>
        <dbReference type="ARBA" id="ARBA00004123"/>
    </source>
</evidence>
<accession>Q22E94</accession>
<evidence type="ECO:0000256" key="5">
    <source>
        <dbReference type="ARBA" id="ARBA00022884"/>
    </source>
</evidence>
<dbReference type="PANTHER" id="PTHR10553">
    <property type="entry name" value="SMALL NUCLEAR RIBONUCLEOPROTEIN"/>
    <property type="match status" value="1"/>
</dbReference>
<protein>
    <submittedName>
        <fullName evidence="10">U6 snRNA associated-like-Smprotein</fullName>
    </submittedName>
</protein>
<dbReference type="KEGG" id="tet:TTHERM_00835340"/>
<dbReference type="STRING" id="312017.Q22E94"/>
<dbReference type="PIRSF" id="PIRSF037188">
    <property type="entry name" value="U6_snRNA_Lsm7"/>
    <property type="match status" value="1"/>
</dbReference>
<evidence type="ECO:0000256" key="4">
    <source>
        <dbReference type="ARBA" id="ARBA00022728"/>
    </source>
</evidence>
<dbReference type="RefSeq" id="XP_001031297.1">
    <property type="nucleotide sequence ID" value="XM_001031297.3"/>
</dbReference>
<dbReference type="Proteomes" id="UP000009168">
    <property type="component" value="Unassembled WGS sequence"/>
</dbReference>
<dbReference type="Gene3D" id="2.30.30.100">
    <property type="match status" value="1"/>
</dbReference>
<name>Q22E94_TETTS</name>
<dbReference type="InterPro" id="IPR001163">
    <property type="entry name" value="Sm_dom_euk/arc"/>
</dbReference>
<evidence type="ECO:0000256" key="2">
    <source>
        <dbReference type="ARBA" id="ARBA00006850"/>
    </source>
</evidence>
<dbReference type="GO" id="GO:0003723">
    <property type="term" value="F:RNA binding"/>
    <property type="evidence" value="ECO:0007669"/>
    <property type="project" value="UniProtKB-KW"/>
</dbReference>
<proteinExistence type="inferred from homology"/>
<dbReference type="OrthoDB" id="285376at2759"/>
<dbReference type="InterPro" id="IPR017132">
    <property type="entry name" value="Lsm7"/>
</dbReference>
<dbReference type="InParanoid" id="Q22E94"/>
<keyword evidence="8" id="KW-0687">Ribonucleoprotein</keyword>
<feature type="domain" description="Sm" evidence="9">
    <location>
        <begin position="10"/>
        <end position="90"/>
    </location>
</feature>
<evidence type="ECO:0000256" key="6">
    <source>
        <dbReference type="ARBA" id="ARBA00023187"/>
    </source>
</evidence>
<dbReference type="GO" id="GO:0005688">
    <property type="term" value="C:U6 snRNP"/>
    <property type="evidence" value="ECO:0007669"/>
    <property type="project" value="TreeGrafter"/>
</dbReference>
<evidence type="ECO:0000313" key="10">
    <source>
        <dbReference type="EMBL" id="EAR83634.1"/>
    </source>
</evidence>
<dbReference type="EMBL" id="GG662778">
    <property type="protein sequence ID" value="EAR83634.1"/>
    <property type="molecule type" value="Genomic_DNA"/>
</dbReference>
<dbReference type="InterPro" id="IPR044641">
    <property type="entry name" value="Lsm7/SmG-like"/>
</dbReference>
<keyword evidence="4" id="KW-0747">Spliceosome</keyword>
<dbReference type="Pfam" id="PF01423">
    <property type="entry name" value="LSM"/>
    <property type="match status" value="1"/>
</dbReference>
<dbReference type="OMA" id="PFVQQEE"/>
<keyword evidence="5" id="KW-0694">RNA-binding</keyword>
<keyword evidence="11" id="KW-1185">Reference proteome</keyword>